<protein>
    <submittedName>
        <fullName evidence="2">Uncharacterized protein</fullName>
    </submittedName>
</protein>
<name>A0AAD4L1B9_9EURO</name>
<dbReference type="RefSeq" id="XP_046077417.1">
    <property type="nucleotide sequence ID" value="XM_046210136.1"/>
</dbReference>
<dbReference type="Proteomes" id="UP001201262">
    <property type="component" value="Unassembled WGS sequence"/>
</dbReference>
<feature type="non-terminal residue" evidence="2">
    <location>
        <position position="94"/>
    </location>
</feature>
<reference evidence="2" key="1">
    <citation type="submission" date="2021-12" db="EMBL/GenBank/DDBJ databases">
        <title>Convergent genome expansion in fungi linked to evolution of root-endophyte symbiosis.</title>
        <authorList>
            <consortium name="DOE Joint Genome Institute"/>
            <person name="Ke Y.-H."/>
            <person name="Bonito G."/>
            <person name="Liao H.-L."/>
            <person name="Looney B."/>
            <person name="Rojas-Flechas A."/>
            <person name="Nash J."/>
            <person name="Hameed K."/>
            <person name="Schadt C."/>
            <person name="Martin F."/>
            <person name="Crous P.W."/>
            <person name="Miettinen O."/>
            <person name="Magnuson J.K."/>
            <person name="Labbe J."/>
            <person name="Jacobson D."/>
            <person name="Doktycz M.J."/>
            <person name="Veneault-Fourrey C."/>
            <person name="Kuo A."/>
            <person name="Mondo S."/>
            <person name="Calhoun S."/>
            <person name="Riley R."/>
            <person name="Ohm R."/>
            <person name="LaButti K."/>
            <person name="Andreopoulos B."/>
            <person name="Pangilinan J."/>
            <person name="Nolan M."/>
            <person name="Tritt A."/>
            <person name="Clum A."/>
            <person name="Lipzen A."/>
            <person name="Daum C."/>
            <person name="Barry K."/>
            <person name="Grigoriev I.V."/>
            <person name="Vilgalys R."/>
        </authorList>
    </citation>
    <scope>NUCLEOTIDE SEQUENCE</scope>
    <source>
        <strain evidence="2">PMI_201</strain>
    </source>
</reference>
<dbReference type="PANTHER" id="PTHR37849">
    <property type="entry name" value="YALI0E11605P"/>
    <property type="match status" value="1"/>
</dbReference>
<organism evidence="2 3">
    <name type="scientific">Talaromyces proteolyticus</name>
    <dbReference type="NCBI Taxonomy" id="1131652"/>
    <lineage>
        <taxon>Eukaryota</taxon>
        <taxon>Fungi</taxon>
        <taxon>Dikarya</taxon>
        <taxon>Ascomycota</taxon>
        <taxon>Pezizomycotina</taxon>
        <taxon>Eurotiomycetes</taxon>
        <taxon>Eurotiomycetidae</taxon>
        <taxon>Eurotiales</taxon>
        <taxon>Trichocomaceae</taxon>
        <taxon>Talaromyces</taxon>
        <taxon>Talaromyces sect. Bacilispori</taxon>
    </lineage>
</organism>
<evidence type="ECO:0000256" key="1">
    <source>
        <dbReference type="SAM" id="Phobius"/>
    </source>
</evidence>
<keyword evidence="1" id="KW-1133">Transmembrane helix</keyword>
<feature type="non-terminal residue" evidence="2">
    <location>
        <position position="1"/>
    </location>
</feature>
<dbReference type="EMBL" id="JAJTJA010000001">
    <property type="protein sequence ID" value="KAH8704796.1"/>
    <property type="molecule type" value="Genomic_DNA"/>
</dbReference>
<dbReference type="PANTHER" id="PTHR37849:SF1">
    <property type="entry name" value="YALI0E11605P"/>
    <property type="match status" value="1"/>
</dbReference>
<proteinExistence type="predicted"/>
<dbReference type="AlphaFoldDB" id="A0AAD4L1B9"/>
<keyword evidence="3" id="KW-1185">Reference proteome</keyword>
<feature type="transmembrane region" description="Helical" evidence="1">
    <location>
        <begin position="33"/>
        <end position="52"/>
    </location>
</feature>
<keyword evidence="1" id="KW-0472">Membrane</keyword>
<accession>A0AAD4L1B9</accession>
<keyword evidence="1" id="KW-0812">Transmembrane</keyword>
<gene>
    <name evidence="2" type="ORF">BGW36DRAFT_268491</name>
</gene>
<evidence type="ECO:0000313" key="2">
    <source>
        <dbReference type="EMBL" id="KAH8704796.1"/>
    </source>
</evidence>
<sequence length="94" mass="10342">LPRAFSTTSPILNTATANELPVRKPVGAFRGGAFGFLLGSVAAGASVYYYVLKEYRVSNEMLTDDIYALQSASQKLNSYITEMETKLDDLQKKK</sequence>
<comment type="caution">
    <text evidence="2">The sequence shown here is derived from an EMBL/GenBank/DDBJ whole genome shotgun (WGS) entry which is preliminary data.</text>
</comment>
<dbReference type="GeneID" id="70240423"/>
<evidence type="ECO:0000313" key="3">
    <source>
        <dbReference type="Proteomes" id="UP001201262"/>
    </source>
</evidence>